<sequence>METTVHDTAVTVSSPGLLSFAVCLPLSLSVPSVSCRSTFKIKATSATTLKKKQLQKIGGGGSSRPKVWINIQPMGHVFNLVTSCQTGGNILLFGENLLSSALANL</sequence>
<organism evidence="1 2">
    <name type="scientific">Characodon lateralis</name>
    <dbReference type="NCBI Taxonomy" id="208331"/>
    <lineage>
        <taxon>Eukaryota</taxon>
        <taxon>Metazoa</taxon>
        <taxon>Chordata</taxon>
        <taxon>Craniata</taxon>
        <taxon>Vertebrata</taxon>
        <taxon>Euteleostomi</taxon>
        <taxon>Actinopterygii</taxon>
        <taxon>Neopterygii</taxon>
        <taxon>Teleostei</taxon>
        <taxon>Neoteleostei</taxon>
        <taxon>Acanthomorphata</taxon>
        <taxon>Ovalentaria</taxon>
        <taxon>Atherinomorphae</taxon>
        <taxon>Cyprinodontiformes</taxon>
        <taxon>Goodeidae</taxon>
        <taxon>Characodon</taxon>
    </lineage>
</organism>
<name>A0ABU7EVC5_9TELE</name>
<gene>
    <name evidence="1" type="ORF">CHARACLAT_015076</name>
</gene>
<accession>A0ABU7EVC5</accession>
<reference evidence="1 2" key="1">
    <citation type="submission" date="2021-06" db="EMBL/GenBank/DDBJ databases">
        <authorList>
            <person name="Palmer J.M."/>
        </authorList>
    </citation>
    <scope>NUCLEOTIDE SEQUENCE [LARGE SCALE GENOMIC DNA]</scope>
    <source>
        <strain evidence="1 2">CL_MEX2019</strain>
        <tissue evidence="1">Muscle</tissue>
    </source>
</reference>
<dbReference type="Proteomes" id="UP001352852">
    <property type="component" value="Unassembled WGS sequence"/>
</dbReference>
<evidence type="ECO:0000313" key="2">
    <source>
        <dbReference type="Proteomes" id="UP001352852"/>
    </source>
</evidence>
<comment type="caution">
    <text evidence="1">The sequence shown here is derived from an EMBL/GenBank/DDBJ whole genome shotgun (WGS) entry which is preliminary data.</text>
</comment>
<evidence type="ECO:0000313" key="1">
    <source>
        <dbReference type="EMBL" id="MED6290624.1"/>
    </source>
</evidence>
<dbReference type="EMBL" id="JAHUTJ010066731">
    <property type="protein sequence ID" value="MED6290624.1"/>
    <property type="molecule type" value="Genomic_DNA"/>
</dbReference>
<keyword evidence="2" id="KW-1185">Reference proteome</keyword>
<proteinExistence type="predicted"/>
<protein>
    <submittedName>
        <fullName evidence="1">Uncharacterized protein</fullName>
    </submittedName>
</protein>